<dbReference type="EMBL" id="AOJI01000017">
    <property type="protein sequence ID" value="EMA69027.1"/>
    <property type="molecule type" value="Genomic_DNA"/>
</dbReference>
<reference evidence="1 2" key="1">
    <citation type="journal article" date="2014" name="PLoS Genet.">
        <title>Phylogenetically driven sequencing of extremely halophilic archaea reveals strategies for static and dynamic osmo-response.</title>
        <authorList>
            <person name="Becker E.A."/>
            <person name="Seitzer P.M."/>
            <person name="Tritt A."/>
            <person name="Larsen D."/>
            <person name="Krusor M."/>
            <person name="Yao A.I."/>
            <person name="Wu D."/>
            <person name="Madern D."/>
            <person name="Eisen J.A."/>
            <person name="Darling A.E."/>
            <person name="Facciotti M.T."/>
        </authorList>
    </citation>
    <scope>NUCLEOTIDE SEQUENCE [LARGE SCALE GENOMIC DNA]</scope>
    <source>
        <strain evidence="1 2">JCM 13560</strain>
    </source>
</reference>
<comment type="caution">
    <text evidence="1">The sequence shown here is derived from an EMBL/GenBank/DDBJ whole genome shotgun (WGS) entry which is preliminary data.</text>
</comment>
<name>M0PG15_9EURY</name>
<dbReference type="OrthoDB" id="351332at2157"/>
<dbReference type="Proteomes" id="UP000011575">
    <property type="component" value="Unassembled WGS sequence"/>
</dbReference>
<organism evidence="1 2">
    <name type="scientific">Halorubrum aidingense JCM 13560</name>
    <dbReference type="NCBI Taxonomy" id="1230454"/>
    <lineage>
        <taxon>Archaea</taxon>
        <taxon>Methanobacteriati</taxon>
        <taxon>Methanobacteriota</taxon>
        <taxon>Stenosarchaea group</taxon>
        <taxon>Halobacteria</taxon>
        <taxon>Halobacteriales</taxon>
        <taxon>Haloferacaceae</taxon>
        <taxon>Halorubrum</taxon>
    </lineage>
</organism>
<protein>
    <submittedName>
        <fullName evidence="1">Uncharacterized protein</fullName>
    </submittedName>
</protein>
<keyword evidence="2" id="KW-1185">Reference proteome</keyword>
<evidence type="ECO:0000313" key="1">
    <source>
        <dbReference type="EMBL" id="EMA69027.1"/>
    </source>
</evidence>
<dbReference type="RefSeq" id="WP_007999272.1">
    <property type="nucleotide sequence ID" value="NZ_AOJI01000017.1"/>
</dbReference>
<accession>M0PG15</accession>
<evidence type="ECO:0000313" key="2">
    <source>
        <dbReference type="Proteomes" id="UP000011575"/>
    </source>
</evidence>
<proteinExistence type="predicted"/>
<dbReference type="STRING" id="1230454.C461_05332"/>
<sequence>MENYLAWKWYRIFGYVNKLRWVYETDPEEIDVPDGYQVNRGNRLRVYDDAEQEKYLGAELQSRGRRNPVSLISTALIQHLHENDENLTFFIIELYETNLLLSQNHVTPVLTRAGSFLEHALNDRLGTDMKLSPVIRAAYNKGELTDEEVRLAQFIRLCRNDVSHNFAYFTEWGFMVHDHASVCVKPLLSSISDSWYGVDFRVGDQLSIENCLRVVEEEFEFEWLNDKVTYDDDSIRDRYVTERGRE</sequence>
<dbReference type="AlphaFoldDB" id="M0PG15"/>
<gene>
    <name evidence="1" type="ORF">C461_05332</name>
</gene>